<dbReference type="Pfam" id="PF00224">
    <property type="entry name" value="PK"/>
    <property type="match status" value="1"/>
</dbReference>
<evidence type="ECO:0000256" key="2">
    <source>
        <dbReference type="ARBA" id="ARBA00004997"/>
    </source>
</evidence>
<feature type="domain" description="Pyruvate kinase barrel" evidence="15">
    <location>
        <begin position="13"/>
        <end position="330"/>
    </location>
</feature>
<keyword evidence="10 14" id="KW-0460">Magnesium</keyword>
<feature type="domain" description="Pyruvate kinase C-terminal" evidence="16">
    <location>
        <begin position="363"/>
        <end position="475"/>
    </location>
</feature>
<dbReference type="InterPro" id="IPR011037">
    <property type="entry name" value="Pyrv_Knase-like_insert_dom_sf"/>
</dbReference>
<dbReference type="InterPro" id="IPR018209">
    <property type="entry name" value="Pyrv_Knase_AS"/>
</dbReference>
<dbReference type="GO" id="GO:0000287">
    <property type="term" value="F:magnesium ion binding"/>
    <property type="evidence" value="ECO:0007669"/>
    <property type="project" value="UniProtKB-UniRule"/>
</dbReference>
<dbReference type="Gene3D" id="3.20.20.60">
    <property type="entry name" value="Phosphoenolpyruvate-binding domains"/>
    <property type="match status" value="1"/>
</dbReference>
<keyword evidence="12 17" id="KW-0670">Pyruvate</keyword>
<dbReference type="RefSeq" id="WP_015468605.1">
    <property type="nucleotide sequence ID" value="NC_020812.1"/>
</dbReference>
<dbReference type="FunFam" id="2.40.33.10:FF:000001">
    <property type="entry name" value="Pyruvate kinase"/>
    <property type="match status" value="1"/>
</dbReference>
<dbReference type="SUPFAM" id="SSF50800">
    <property type="entry name" value="PK beta-barrel domain-like"/>
    <property type="match status" value="1"/>
</dbReference>
<evidence type="ECO:0000256" key="13">
    <source>
        <dbReference type="NCBIfam" id="TIGR01064"/>
    </source>
</evidence>
<evidence type="ECO:0000256" key="10">
    <source>
        <dbReference type="ARBA" id="ARBA00022842"/>
    </source>
</evidence>
<proteinExistence type="inferred from homology"/>
<dbReference type="HOGENOM" id="CLU_015439_0_2_5"/>
<evidence type="ECO:0000256" key="4">
    <source>
        <dbReference type="ARBA" id="ARBA00012142"/>
    </source>
</evidence>
<dbReference type="InterPro" id="IPR015793">
    <property type="entry name" value="Pyrv_Knase_brl"/>
</dbReference>
<dbReference type="Pfam" id="PF02887">
    <property type="entry name" value="PK_C"/>
    <property type="match status" value="1"/>
</dbReference>
<dbReference type="NCBIfam" id="NF004978">
    <property type="entry name" value="PRK06354.1"/>
    <property type="match status" value="1"/>
</dbReference>
<dbReference type="AlphaFoldDB" id="M4VLU4"/>
<dbReference type="OrthoDB" id="9812123at2"/>
<dbReference type="InterPro" id="IPR036918">
    <property type="entry name" value="Pyrv_Knase_C_sf"/>
</dbReference>
<dbReference type="InterPro" id="IPR015795">
    <property type="entry name" value="Pyrv_Knase_C"/>
</dbReference>
<evidence type="ECO:0000256" key="9">
    <source>
        <dbReference type="ARBA" id="ARBA00022840"/>
    </source>
</evidence>
<dbReference type="NCBIfam" id="TIGR01064">
    <property type="entry name" value="pyruv_kin"/>
    <property type="match status" value="1"/>
</dbReference>
<evidence type="ECO:0000259" key="16">
    <source>
        <dbReference type="Pfam" id="PF02887"/>
    </source>
</evidence>
<dbReference type="UniPathway" id="UPA00109">
    <property type="reaction ID" value="UER00188"/>
</dbReference>
<dbReference type="InterPro" id="IPR001697">
    <property type="entry name" value="Pyr_Knase"/>
</dbReference>
<evidence type="ECO:0000259" key="15">
    <source>
        <dbReference type="Pfam" id="PF00224"/>
    </source>
</evidence>
<comment type="similarity">
    <text evidence="3 14">Belongs to the pyruvate kinase family.</text>
</comment>
<comment type="catalytic activity">
    <reaction evidence="14">
        <text>pyruvate + ATP = phosphoenolpyruvate + ADP + H(+)</text>
        <dbReference type="Rhea" id="RHEA:18157"/>
        <dbReference type="ChEBI" id="CHEBI:15361"/>
        <dbReference type="ChEBI" id="CHEBI:15378"/>
        <dbReference type="ChEBI" id="CHEBI:30616"/>
        <dbReference type="ChEBI" id="CHEBI:58702"/>
        <dbReference type="ChEBI" id="CHEBI:456216"/>
        <dbReference type="EC" id="2.7.1.40"/>
    </reaction>
</comment>
<dbReference type="Gene3D" id="2.40.33.10">
    <property type="entry name" value="PK beta-barrel domain-like"/>
    <property type="match status" value="1"/>
</dbReference>
<keyword evidence="11 14" id="KW-0324">Glycolysis</keyword>
<sequence length="479" mass="51336">MTSAEICPLIRKRQTKIVATLGPASATIEMLEKLVLAGVDVVRLNFSHGEHADHAARVKIIRGLETKLARPIAIIADLQGPKLRVGRFKDGSITLTAGQRLRLDLDKTEGNDTRVNLPHPEIINTLSPGAFILCDDGKVRMKIVEKGADFLIAEVVAGTKLSNNKGVNVPGVILPIPALTEKDRKDLVAALDMGVDWVAQSFVQRPEDVAEAKKLIGGRAALMAKIEKPSAIELFAGILDLVDGIMLARGDLGVEIPPEEVPALQKKIVRQVRQSGKPIIVATQMLESMIESPAPTRAEASDVATAVYDGTDAVMLSAETAAGKYPIESVSIMDRICQHVEADDLYRRIMDADHPDADTDASDAITIAACQVAQTINAACITNYTSSGSTTLRTARQRPAMPILCLSHSAQTTRRLMLSYGVHAVYTPDITSFADAVKIATEQATIQGLAKKGQRLVLTAGVPFGTPGSTNALRVAWIE</sequence>
<dbReference type="NCBIfam" id="NF004491">
    <property type="entry name" value="PRK05826.1"/>
    <property type="match status" value="1"/>
</dbReference>
<keyword evidence="9" id="KW-0067">ATP-binding</keyword>
<keyword evidence="8 14" id="KW-0418">Kinase</keyword>
<dbReference type="GO" id="GO:0005524">
    <property type="term" value="F:ATP binding"/>
    <property type="evidence" value="ECO:0007669"/>
    <property type="project" value="UniProtKB-KW"/>
</dbReference>
<evidence type="ECO:0000256" key="6">
    <source>
        <dbReference type="ARBA" id="ARBA00022723"/>
    </source>
</evidence>
<accession>M4VLU4</accession>
<keyword evidence="6" id="KW-0479">Metal-binding</keyword>
<dbReference type="EMBL" id="CP003538">
    <property type="protein sequence ID" value="AGH99096.1"/>
    <property type="molecule type" value="Genomic_DNA"/>
</dbReference>
<dbReference type="KEGG" id="man:A11S_2301"/>
<evidence type="ECO:0000256" key="3">
    <source>
        <dbReference type="ARBA" id="ARBA00008663"/>
    </source>
</evidence>
<comment type="cofactor">
    <cofactor evidence="1">
        <name>K(+)</name>
        <dbReference type="ChEBI" id="CHEBI:29103"/>
    </cofactor>
</comment>
<dbReference type="GO" id="GO:0016301">
    <property type="term" value="F:kinase activity"/>
    <property type="evidence" value="ECO:0007669"/>
    <property type="project" value="UniProtKB-KW"/>
</dbReference>
<protein>
    <recommendedName>
        <fullName evidence="4 13">Pyruvate kinase</fullName>
        <ecNumber evidence="4 13">2.7.1.40</ecNumber>
    </recommendedName>
</protein>
<dbReference type="InterPro" id="IPR040442">
    <property type="entry name" value="Pyrv_kinase-like_dom_sf"/>
</dbReference>
<dbReference type="InterPro" id="IPR015813">
    <property type="entry name" value="Pyrv/PenolPyrv_kinase-like_dom"/>
</dbReference>
<dbReference type="PRINTS" id="PR01050">
    <property type="entry name" value="PYRUVTKNASE"/>
</dbReference>
<dbReference type="GO" id="GO:0030955">
    <property type="term" value="F:potassium ion binding"/>
    <property type="evidence" value="ECO:0007669"/>
    <property type="project" value="UniProtKB-UniRule"/>
</dbReference>
<keyword evidence="7" id="KW-0547">Nucleotide-binding</keyword>
<dbReference type="PANTHER" id="PTHR11817">
    <property type="entry name" value="PYRUVATE KINASE"/>
    <property type="match status" value="1"/>
</dbReference>
<evidence type="ECO:0000256" key="1">
    <source>
        <dbReference type="ARBA" id="ARBA00001958"/>
    </source>
</evidence>
<evidence type="ECO:0000256" key="14">
    <source>
        <dbReference type="RuleBase" id="RU000504"/>
    </source>
</evidence>
<dbReference type="NCBIfam" id="NF004886">
    <property type="entry name" value="PRK06247.1"/>
    <property type="match status" value="1"/>
</dbReference>
<dbReference type="SUPFAM" id="SSF51621">
    <property type="entry name" value="Phosphoenolpyruvate/pyruvate domain"/>
    <property type="match status" value="1"/>
</dbReference>
<dbReference type="Proteomes" id="UP000011932">
    <property type="component" value="Chromosome"/>
</dbReference>
<name>M4VLU4_9BACT</name>
<dbReference type="SUPFAM" id="SSF52935">
    <property type="entry name" value="PK C-terminal domain-like"/>
    <property type="match status" value="1"/>
</dbReference>
<evidence type="ECO:0000256" key="7">
    <source>
        <dbReference type="ARBA" id="ARBA00022741"/>
    </source>
</evidence>
<comment type="pathway">
    <text evidence="2 14">Carbohydrate degradation; glycolysis; pyruvate from D-glyceraldehyde 3-phosphate: step 5/5.</text>
</comment>
<evidence type="ECO:0000313" key="18">
    <source>
        <dbReference type="Proteomes" id="UP000011932"/>
    </source>
</evidence>
<reference evidence="17 18" key="1">
    <citation type="journal article" date="2013" name="ISME J.">
        <title>By their genes ye shall know them: genomic signatures of predatory bacteria.</title>
        <authorList>
            <person name="Pasternak Z."/>
            <person name="Pietrokovski S."/>
            <person name="Rotem O."/>
            <person name="Gophna U."/>
            <person name="Lurie-Weinberger M.N."/>
            <person name="Jurkevitch E."/>
        </authorList>
    </citation>
    <scope>NUCLEOTIDE SEQUENCE [LARGE SCALE GENOMIC DNA]</scope>
    <source>
        <strain evidence="17">EPB</strain>
    </source>
</reference>
<evidence type="ECO:0000256" key="12">
    <source>
        <dbReference type="ARBA" id="ARBA00023317"/>
    </source>
</evidence>
<dbReference type="EC" id="2.7.1.40" evidence="4 13"/>
<gene>
    <name evidence="17" type="ORF">A11S_2301</name>
</gene>
<organism evidence="17 18">
    <name type="scientific">Micavibrio aeruginosavorus EPB</name>
    <dbReference type="NCBI Taxonomy" id="349215"/>
    <lineage>
        <taxon>Bacteria</taxon>
        <taxon>Pseudomonadati</taxon>
        <taxon>Bdellovibrionota</taxon>
        <taxon>Bdellovibrionia</taxon>
        <taxon>Bdellovibrionales</taxon>
        <taxon>Pseudobdellovibrionaceae</taxon>
        <taxon>Micavibrio</taxon>
    </lineage>
</organism>
<dbReference type="PROSITE" id="PS00110">
    <property type="entry name" value="PYRUVATE_KINASE"/>
    <property type="match status" value="1"/>
</dbReference>
<dbReference type="InterPro" id="IPR015806">
    <property type="entry name" value="Pyrv_Knase_insert_dom_sf"/>
</dbReference>
<evidence type="ECO:0000256" key="5">
    <source>
        <dbReference type="ARBA" id="ARBA00022679"/>
    </source>
</evidence>
<evidence type="ECO:0000256" key="11">
    <source>
        <dbReference type="ARBA" id="ARBA00023152"/>
    </source>
</evidence>
<keyword evidence="5 14" id="KW-0808">Transferase</keyword>
<dbReference type="PATRIC" id="fig|349215.9.peg.2235"/>
<dbReference type="Gene3D" id="3.40.1380.20">
    <property type="entry name" value="Pyruvate kinase, C-terminal domain"/>
    <property type="match status" value="1"/>
</dbReference>
<evidence type="ECO:0000313" key="17">
    <source>
        <dbReference type="EMBL" id="AGH99096.1"/>
    </source>
</evidence>
<evidence type="ECO:0000256" key="8">
    <source>
        <dbReference type="ARBA" id="ARBA00022777"/>
    </source>
</evidence>
<dbReference type="GO" id="GO:0004743">
    <property type="term" value="F:pyruvate kinase activity"/>
    <property type="evidence" value="ECO:0007669"/>
    <property type="project" value="UniProtKB-UniRule"/>
</dbReference>
<dbReference type="STRING" id="349215.A11S_2301"/>